<evidence type="ECO:0000313" key="2">
    <source>
        <dbReference type="Proteomes" id="UP000291404"/>
    </source>
</evidence>
<comment type="caution">
    <text evidence="1">The sequence shown here is derived from an EMBL/GenBank/DDBJ whole genome shotgun (WGS) entry which is preliminary data.</text>
</comment>
<keyword evidence="2" id="KW-1185">Reference proteome</keyword>
<dbReference type="AlphaFoldDB" id="A0A4Q9L3S9"/>
<proteinExistence type="predicted"/>
<dbReference type="VEuPathDB" id="MicrosporidiaDB:CWI36_1252p0010"/>
<protein>
    <submittedName>
        <fullName evidence="1">Uncharacterized protein</fullName>
    </submittedName>
</protein>
<dbReference type="Proteomes" id="UP000291404">
    <property type="component" value="Unassembled WGS sequence"/>
</dbReference>
<accession>A0A4Q9L3S9</accession>
<evidence type="ECO:0000313" key="1">
    <source>
        <dbReference type="EMBL" id="TBU01826.1"/>
    </source>
</evidence>
<dbReference type="EMBL" id="PITI01001252">
    <property type="protein sequence ID" value="TBU01826.1"/>
    <property type="molecule type" value="Genomic_DNA"/>
</dbReference>
<gene>
    <name evidence="1" type="ORF">CWI36_1252p0010</name>
</gene>
<organism evidence="1 2">
    <name type="scientific">Hamiltosporidium magnivora</name>
    <dbReference type="NCBI Taxonomy" id="148818"/>
    <lineage>
        <taxon>Eukaryota</taxon>
        <taxon>Fungi</taxon>
        <taxon>Fungi incertae sedis</taxon>
        <taxon>Microsporidia</taxon>
        <taxon>Dubosqiidae</taxon>
        <taxon>Hamiltosporidium</taxon>
    </lineage>
</organism>
<sequence>MNQIVMRTPSNLFTILYLFDKIYRSTLIYGSIVPPTSNLYLCFKKDEMPTSENMNDFFQLDLSGFALSREYFNSPTYISRYHSSEFSDIGYINKNTLNLVSTFRKIEKSIELSENQRFLDMGDIKYAEWKIFYGFLQGKHGFN</sequence>
<dbReference type="VEuPathDB" id="MicrosporidiaDB:CWI39_0972p0010"/>
<reference evidence="1 2" key="1">
    <citation type="submission" date="2017-12" db="EMBL/GenBank/DDBJ databases">
        <authorList>
            <person name="Pombert J.-F."/>
            <person name="Haag K.L."/>
            <person name="Ebert D."/>
        </authorList>
    </citation>
    <scope>NUCLEOTIDE SEQUENCE [LARGE SCALE GENOMIC DNA]</scope>
    <source>
        <strain evidence="1">BE-OM-2</strain>
    </source>
</reference>
<name>A0A4Q9L3S9_9MICR</name>